<gene>
    <name evidence="2" type="ORF">STAS_34339</name>
</gene>
<keyword evidence="3" id="KW-1185">Reference proteome</keyword>
<dbReference type="OrthoDB" id="1217888at2759"/>
<protein>
    <recommendedName>
        <fullName evidence="1">DUF1985 domain-containing protein</fullName>
    </recommendedName>
</protein>
<dbReference type="InterPro" id="IPR015410">
    <property type="entry name" value="DUF1985"/>
</dbReference>
<evidence type="ECO:0000313" key="3">
    <source>
        <dbReference type="Proteomes" id="UP000325081"/>
    </source>
</evidence>
<dbReference type="AlphaFoldDB" id="A0A5A7RHF9"/>
<proteinExistence type="predicted"/>
<evidence type="ECO:0000313" key="2">
    <source>
        <dbReference type="EMBL" id="GER56614.1"/>
    </source>
</evidence>
<dbReference type="PANTHER" id="PTHR48449">
    <property type="entry name" value="DUF1985 DOMAIN-CONTAINING PROTEIN"/>
    <property type="match status" value="1"/>
</dbReference>
<evidence type="ECO:0000259" key="1">
    <source>
        <dbReference type="Pfam" id="PF09331"/>
    </source>
</evidence>
<organism evidence="2 3">
    <name type="scientific">Striga asiatica</name>
    <name type="common">Asiatic witchweed</name>
    <name type="synonym">Buchnera asiatica</name>
    <dbReference type="NCBI Taxonomy" id="4170"/>
    <lineage>
        <taxon>Eukaryota</taxon>
        <taxon>Viridiplantae</taxon>
        <taxon>Streptophyta</taxon>
        <taxon>Embryophyta</taxon>
        <taxon>Tracheophyta</taxon>
        <taxon>Spermatophyta</taxon>
        <taxon>Magnoliopsida</taxon>
        <taxon>eudicotyledons</taxon>
        <taxon>Gunneridae</taxon>
        <taxon>Pentapetalae</taxon>
        <taxon>asterids</taxon>
        <taxon>lamiids</taxon>
        <taxon>Lamiales</taxon>
        <taxon>Orobanchaceae</taxon>
        <taxon>Buchnereae</taxon>
        <taxon>Striga</taxon>
    </lineage>
</organism>
<dbReference type="EMBL" id="BKCP01012737">
    <property type="protein sequence ID" value="GER56614.1"/>
    <property type="molecule type" value="Genomic_DNA"/>
</dbReference>
<dbReference type="Pfam" id="PF09331">
    <property type="entry name" value="DUF1985"/>
    <property type="match status" value="1"/>
</dbReference>
<reference evidence="3" key="1">
    <citation type="journal article" date="2019" name="Curr. Biol.">
        <title>Genome Sequence of Striga asiatica Provides Insight into the Evolution of Plant Parasitism.</title>
        <authorList>
            <person name="Yoshida S."/>
            <person name="Kim S."/>
            <person name="Wafula E.K."/>
            <person name="Tanskanen J."/>
            <person name="Kim Y.M."/>
            <person name="Honaas L."/>
            <person name="Yang Z."/>
            <person name="Spallek T."/>
            <person name="Conn C.E."/>
            <person name="Ichihashi Y."/>
            <person name="Cheong K."/>
            <person name="Cui S."/>
            <person name="Der J.P."/>
            <person name="Gundlach H."/>
            <person name="Jiao Y."/>
            <person name="Hori C."/>
            <person name="Ishida J.K."/>
            <person name="Kasahara H."/>
            <person name="Kiba T."/>
            <person name="Kim M.S."/>
            <person name="Koo N."/>
            <person name="Laohavisit A."/>
            <person name="Lee Y.H."/>
            <person name="Lumba S."/>
            <person name="McCourt P."/>
            <person name="Mortimer J.C."/>
            <person name="Mutuku J.M."/>
            <person name="Nomura T."/>
            <person name="Sasaki-Sekimoto Y."/>
            <person name="Seto Y."/>
            <person name="Wang Y."/>
            <person name="Wakatake T."/>
            <person name="Sakakibara H."/>
            <person name="Demura T."/>
            <person name="Yamaguchi S."/>
            <person name="Yoneyama K."/>
            <person name="Manabe R.I."/>
            <person name="Nelson D.C."/>
            <person name="Schulman A.H."/>
            <person name="Timko M.P."/>
            <person name="dePamphilis C.W."/>
            <person name="Choi D."/>
            <person name="Shirasu K."/>
        </authorList>
    </citation>
    <scope>NUCLEOTIDE SEQUENCE [LARGE SCALE GENOMIC DNA]</scope>
    <source>
        <strain evidence="3">cv. UVA1</strain>
    </source>
</reference>
<comment type="caution">
    <text evidence="2">The sequence shown here is derived from an EMBL/GenBank/DDBJ whole genome shotgun (WGS) entry which is preliminary data.</text>
</comment>
<sequence>MTAKKGKKNKKTAADVRLGGGGGGWGKWVPQLVHIVLLRQVFHKNFEEIWVDFCGKIMPFGIGEFSFLTGLKCVGSAHKLLYEDSDDGLFNKYFASIGRFNLETIRIKFLSRSWSNDNDAAKLAIHHFLANYKMDNEPYISTTTTLVYNKCQWWFYEICNHAPGLIYIKVDNLNSTIPRMLKSKADNSVDKEFLVRKFYTLRSDQLSNVVPTEEEIERWKNSIDHFEMVHIEI</sequence>
<feature type="domain" description="DUF1985" evidence="1">
    <location>
        <begin position="37"/>
        <end position="132"/>
    </location>
</feature>
<dbReference type="Proteomes" id="UP000325081">
    <property type="component" value="Unassembled WGS sequence"/>
</dbReference>
<name>A0A5A7RHF9_STRAF</name>
<accession>A0A5A7RHF9</accession>
<dbReference type="PANTHER" id="PTHR48449:SF1">
    <property type="entry name" value="DUF1985 DOMAIN-CONTAINING PROTEIN"/>
    <property type="match status" value="1"/>
</dbReference>